<protein>
    <submittedName>
        <fullName evidence="4">Phospholipid-binding lipoprotein MlaA</fullName>
    </submittedName>
</protein>
<evidence type="ECO:0000256" key="2">
    <source>
        <dbReference type="ARBA" id="ARBA00022729"/>
    </source>
</evidence>
<dbReference type="PANTHER" id="PTHR30035">
    <property type="entry name" value="LIPOPROTEIN VACJ-RELATED"/>
    <property type="match status" value="1"/>
</dbReference>
<dbReference type="InterPro" id="IPR007428">
    <property type="entry name" value="MlaA"/>
</dbReference>
<keyword evidence="4" id="KW-0449">Lipoprotein</keyword>
<reference evidence="4 5" key="1">
    <citation type="submission" date="2020-03" db="EMBL/GenBank/DDBJ databases">
        <title>Genomic Encyclopedia of Type Strains, Phase IV (KMG-IV): sequencing the most valuable type-strain genomes for metagenomic binning, comparative biology and taxonomic classification.</title>
        <authorList>
            <person name="Goeker M."/>
        </authorList>
    </citation>
    <scope>NUCLEOTIDE SEQUENCE [LARGE SCALE GENOMIC DNA]</scope>
    <source>
        <strain evidence="4 5">DSM 24233</strain>
    </source>
</reference>
<dbReference type="PRINTS" id="PR01805">
    <property type="entry name" value="VACJLIPOPROT"/>
</dbReference>
<name>A0A846QLV6_9BACT</name>
<organism evidence="4 5">
    <name type="scientific">Desulfobaculum xiamenense</name>
    <dbReference type="NCBI Taxonomy" id="995050"/>
    <lineage>
        <taxon>Bacteria</taxon>
        <taxon>Pseudomonadati</taxon>
        <taxon>Thermodesulfobacteriota</taxon>
        <taxon>Desulfovibrionia</taxon>
        <taxon>Desulfovibrionales</taxon>
        <taxon>Desulfovibrionaceae</taxon>
        <taxon>Desulfobaculum</taxon>
    </lineage>
</organism>
<feature type="chain" id="PRO_5032822509" evidence="3">
    <location>
        <begin position="24"/>
        <end position="255"/>
    </location>
</feature>
<gene>
    <name evidence="4" type="ORF">GGQ74_000833</name>
</gene>
<dbReference type="PANTHER" id="PTHR30035:SF3">
    <property type="entry name" value="INTERMEMBRANE PHOSPHOLIPID TRANSPORT SYSTEM LIPOPROTEIN MLAA"/>
    <property type="match status" value="1"/>
</dbReference>
<dbReference type="EMBL" id="JAATJA010000001">
    <property type="protein sequence ID" value="NJB67193.1"/>
    <property type="molecule type" value="Genomic_DNA"/>
</dbReference>
<comment type="caution">
    <text evidence="4">The sequence shown here is derived from an EMBL/GenBank/DDBJ whole genome shotgun (WGS) entry which is preliminary data.</text>
</comment>
<accession>A0A846QLV6</accession>
<dbReference type="Pfam" id="PF04333">
    <property type="entry name" value="MlaA"/>
    <property type="match status" value="1"/>
</dbReference>
<keyword evidence="2 3" id="KW-0732">Signal</keyword>
<comment type="similarity">
    <text evidence="1">Belongs to the MlaA family.</text>
</comment>
<sequence length="255" mass="28820">MRMRAAILLAAFVLMLSGCAAKAPTPVTDFRAPVQHAPEKVDISPDSPFYVYDPWERMNRRIYDFNARLDHYVLMPVVETYERIVPHPVRRGVSNFFSNLGELPTFLNCLLQLDGAGAANTFGRFATNTVLGVGGLFDVADAGGLYHQHEDFGQTLAVWGVPRGPYLVLPVLGPSNVRDAAGLAVDGTVVWIEEDAVMDMLDPEYTWGFRMSYTSLKCITLREQVLFRYYEDGSLFEYDLVRFLYSKKREWDVSK</sequence>
<dbReference type="Proteomes" id="UP000580856">
    <property type="component" value="Unassembled WGS sequence"/>
</dbReference>
<dbReference type="PROSITE" id="PS51257">
    <property type="entry name" value="PROKAR_LIPOPROTEIN"/>
    <property type="match status" value="1"/>
</dbReference>
<dbReference type="RefSeq" id="WP_167940271.1">
    <property type="nucleotide sequence ID" value="NZ_JAATJA010000001.1"/>
</dbReference>
<dbReference type="GO" id="GO:0120010">
    <property type="term" value="P:intermembrane phospholipid transfer"/>
    <property type="evidence" value="ECO:0007669"/>
    <property type="project" value="TreeGrafter"/>
</dbReference>
<dbReference type="AlphaFoldDB" id="A0A846QLV6"/>
<keyword evidence="5" id="KW-1185">Reference proteome</keyword>
<evidence type="ECO:0000256" key="3">
    <source>
        <dbReference type="SAM" id="SignalP"/>
    </source>
</evidence>
<proteinExistence type="inferred from homology"/>
<dbReference type="GO" id="GO:0016020">
    <property type="term" value="C:membrane"/>
    <property type="evidence" value="ECO:0007669"/>
    <property type="project" value="InterPro"/>
</dbReference>
<evidence type="ECO:0000313" key="4">
    <source>
        <dbReference type="EMBL" id="NJB67193.1"/>
    </source>
</evidence>
<evidence type="ECO:0000256" key="1">
    <source>
        <dbReference type="ARBA" id="ARBA00010634"/>
    </source>
</evidence>
<evidence type="ECO:0000313" key="5">
    <source>
        <dbReference type="Proteomes" id="UP000580856"/>
    </source>
</evidence>
<feature type="signal peptide" evidence="3">
    <location>
        <begin position="1"/>
        <end position="23"/>
    </location>
</feature>